<name>A0ABQ5TWJ4_9GAMM</name>
<dbReference type="EMBL" id="BSND01000006">
    <property type="protein sequence ID" value="GLQ00360.1"/>
    <property type="molecule type" value="Genomic_DNA"/>
</dbReference>
<dbReference type="EC" id="2.7.1.71" evidence="3 11"/>
<dbReference type="RefSeq" id="WP_139031814.1">
    <property type="nucleotide sequence ID" value="NZ_BSND01000006.1"/>
</dbReference>
<reference evidence="12" key="1">
    <citation type="journal article" date="2014" name="Int. J. Syst. Evol. Microbiol.">
        <title>Complete genome of a new Firmicutes species belonging to the dominant human colonic microbiota ('Ruminococcus bicirculans') reveals two chromosomes and a selective capacity to utilize plant glucans.</title>
        <authorList>
            <consortium name="NISC Comparative Sequencing Program"/>
            <person name="Wegmann U."/>
            <person name="Louis P."/>
            <person name="Goesmann A."/>
            <person name="Henrissat B."/>
            <person name="Duncan S.H."/>
            <person name="Flint H.J."/>
        </authorList>
    </citation>
    <scope>NUCLEOTIDE SEQUENCE</scope>
    <source>
        <strain evidence="12">NBRC 102424</strain>
    </source>
</reference>
<comment type="similarity">
    <text evidence="2 11">Belongs to the shikimate kinase family.</text>
</comment>
<dbReference type="Proteomes" id="UP001161423">
    <property type="component" value="Unassembled WGS sequence"/>
</dbReference>
<feature type="binding site" evidence="11">
    <location>
        <position position="17"/>
    </location>
    <ligand>
        <name>Mg(2+)</name>
        <dbReference type="ChEBI" id="CHEBI:18420"/>
    </ligand>
</feature>
<evidence type="ECO:0000256" key="9">
    <source>
        <dbReference type="ARBA" id="ARBA00023141"/>
    </source>
</evidence>
<gene>
    <name evidence="11 12" type="primary">aroK</name>
    <name evidence="12" type="ORF">GCM10007891_22130</name>
</gene>
<feature type="binding site" evidence="11">
    <location>
        <begin position="13"/>
        <end position="18"/>
    </location>
    <ligand>
        <name>ATP</name>
        <dbReference type="ChEBI" id="CHEBI:30616"/>
    </ligand>
</feature>
<dbReference type="CDD" id="cd00464">
    <property type="entry name" value="SK"/>
    <property type="match status" value="1"/>
</dbReference>
<sequence length="183" mass="20868">MSLGNIFLVGPMGSGKSTIGRQLAKVLHRKFYDSDKVIEKRTGVSISWIFEMEGESGFRERESKAIDELTELKNVVVATGGGAVLSEQNRQCLKSRGQVIYLSASAEQLYRRTARDKKRPLLQNTDRRKQIENLLTIREPLYRDVADIIIKTGEQSVQHTVNEVIRRLKELDKKRRTHENVTG</sequence>
<protein>
    <recommendedName>
        <fullName evidence="3 11">Shikimate kinase</fullName>
        <shortName evidence="11">SK</shortName>
        <ecNumber evidence="3 11">2.7.1.71</ecNumber>
    </recommendedName>
</protein>
<dbReference type="PANTHER" id="PTHR21087:SF16">
    <property type="entry name" value="SHIKIMATE KINASE 1, CHLOROPLASTIC"/>
    <property type="match status" value="1"/>
</dbReference>
<proteinExistence type="inferred from homology"/>
<keyword evidence="13" id="KW-1185">Reference proteome</keyword>
<keyword evidence="7 11" id="KW-0418">Kinase</keyword>
<dbReference type="InterPro" id="IPR023000">
    <property type="entry name" value="Shikimate_kinase_CS"/>
</dbReference>
<evidence type="ECO:0000256" key="6">
    <source>
        <dbReference type="ARBA" id="ARBA00022741"/>
    </source>
</evidence>
<evidence type="ECO:0000313" key="12">
    <source>
        <dbReference type="EMBL" id="GLQ00360.1"/>
    </source>
</evidence>
<feature type="binding site" evidence="11">
    <location>
        <position position="59"/>
    </location>
    <ligand>
        <name>substrate</name>
    </ligand>
</feature>
<comment type="subcellular location">
    <subcellularLocation>
        <location evidence="11">Cytoplasm</location>
    </subcellularLocation>
</comment>
<feature type="binding site" evidence="11">
    <location>
        <position position="138"/>
    </location>
    <ligand>
        <name>substrate</name>
    </ligand>
</feature>
<dbReference type="PROSITE" id="PS01128">
    <property type="entry name" value="SHIKIMATE_KINASE"/>
    <property type="match status" value="1"/>
</dbReference>
<dbReference type="PANTHER" id="PTHR21087">
    <property type="entry name" value="SHIKIMATE KINASE"/>
    <property type="match status" value="1"/>
</dbReference>
<evidence type="ECO:0000256" key="3">
    <source>
        <dbReference type="ARBA" id="ARBA00012154"/>
    </source>
</evidence>
<comment type="caution">
    <text evidence="12">The sequence shown here is derived from an EMBL/GenBank/DDBJ whole genome shotgun (WGS) entry which is preliminary data.</text>
</comment>
<keyword evidence="4 11" id="KW-0028">Amino-acid biosynthesis</keyword>
<evidence type="ECO:0000313" key="13">
    <source>
        <dbReference type="Proteomes" id="UP001161423"/>
    </source>
</evidence>
<keyword evidence="11" id="KW-0963">Cytoplasm</keyword>
<evidence type="ECO:0000256" key="11">
    <source>
        <dbReference type="HAMAP-Rule" id="MF_00109"/>
    </source>
</evidence>
<dbReference type="InterPro" id="IPR031322">
    <property type="entry name" value="Shikimate/glucono_kinase"/>
</dbReference>
<feature type="binding site" evidence="11">
    <location>
        <position position="119"/>
    </location>
    <ligand>
        <name>ATP</name>
        <dbReference type="ChEBI" id="CHEBI:30616"/>
    </ligand>
</feature>
<keyword evidence="9 11" id="KW-0057">Aromatic amino acid biosynthesis</keyword>
<dbReference type="InterPro" id="IPR027417">
    <property type="entry name" value="P-loop_NTPase"/>
</dbReference>
<feature type="binding site" evidence="11">
    <location>
        <position position="155"/>
    </location>
    <ligand>
        <name>ATP</name>
        <dbReference type="ChEBI" id="CHEBI:30616"/>
    </ligand>
</feature>
<dbReference type="Gene3D" id="3.40.50.300">
    <property type="entry name" value="P-loop containing nucleotide triphosphate hydrolases"/>
    <property type="match status" value="1"/>
</dbReference>
<evidence type="ECO:0000256" key="2">
    <source>
        <dbReference type="ARBA" id="ARBA00006997"/>
    </source>
</evidence>
<dbReference type="PRINTS" id="PR01100">
    <property type="entry name" value="SHIKIMTKNASE"/>
</dbReference>
<keyword evidence="8 11" id="KW-0067">ATP-binding</keyword>
<evidence type="ECO:0000256" key="1">
    <source>
        <dbReference type="ARBA" id="ARBA00004842"/>
    </source>
</evidence>
<evidence type="ECO:0000256" key="4">
    <source>
        <dbReference type="ARBA" id="ARBA00022605"/>
    </source>
</evidence>
<accession>A0ABQ5TWJ4</accession>
<dbReference type="HAMAP" id="MF_00109">
    <property type="entry name" value="Shikimate_kinase"/>
    <property type="match status" value="1"/>
</dbReference>
<reference evidence="12" key="2">
    <citation type="submission" date="2023-01" db="EMBL/GenBank/DDBJ databases">
        <title>Draft genome sequence of Methylophaga thalassica strain NBRC 102424.</title>
        <authorList>
            <person name="Sun Q."/>
            <person name="Mori K."/>
        </authorList>
    </citation>
    <scope>NUCLEOTIDE SEQUENCE</scope>
    <source>
        <strain evidence="12">NBRC 102424</strain>
    </source>
</reference>
<keyword evidence="11" id="KW-0460">Magnesium</keyword>
<dbReference type="GO" id="GO:0016301">
    <property type="term" value="F:kinase activity"/>
    <property type="evidence" value="ECO:0007669"/>
    <property type="project" value="UniProtKB-KW"/>
</dbReference>
<keyword evidence="6 11" id="KW-0547">Nucleotide-binding</keyword>
<dbReference type="SUPFAM" id="SSF52540">
    <property type="entry name" value="P-loop containing nucleoside triphosphate hydrolases"/>
    <property type="match status" value="1"/>
</dbReference>
<comment type="cofactor">
    <cofactor evidence="11">
        <name>Mg(2+)</name>
        <dbReference type="ChEBI" id="CHEBI:18420"/>
    </cofactor>
    <text evidence="11">Binds 1 Mg(2+) ion per subunit.</text>
</comment>
<keyword evidence="11" id="KW-0479">Metal-binding</keyword>
<evidence type="ECO:0000256" key="8">
    <source>
        <dbReference type="ARBA" id="ARBA00022840"/>
    </source>
</evidence>
<keyword evidence="5 11" id="KW-0808">Transferase</keyword>
<comment type="function">
    <text evidence="11">Catalyzes the specific phosphorylation of the 3-hydroxyl group of shikimic acid using ATP as a cosubstrate.</text>
</comment>
<feature type="binding site" evidence="11">
    <location>
        <position position="81"/>
    </location>
    <ligand>
        <name>substrate</name>
    </ligand>
</feature>
<dbReference type="Pfam" id="PF01202">
    <property type="entry name" value="SKI"/>
    <property type="match status" value="1"/>
</dbReference>
<comment type="pathway">
    <text evidence="1 11">Metabolic intermediate biosynthesis; chorismate biosynthesis; chorismate from D-erythrose 4-phosphate and phosphoenolpyruvate: step 5/7.</text>
</comment>
<evidence type="ECO:0000256" key="10">
    <source>
        <dbReference type="ARBA" id="ARBA00048567"/>
    </source>
</evidence>
<evidence type="ECO:0000256" key="5">
    <source>
        <dbReference type="ARBA" id="ARBA00022679"/>
    </source>
</evidence>
<organism evidence="12 13">
    <name type="scientific">Methylophaga thalassica</name>
    <dbReference type="NCBI Taxonomy" id="40223"/>
    <lineage>
        <taxon>Bacteria</taxon>
        <taxon>Pseudomonadati</taxon>
        <taxon>Pseudomonadota</taxon>
        <taxon>Gammaproteobacteria</taxon>
        <taxon>Thiotrichales</taxon>
        <taxon>Piscirickettsiaceae</taxon>
        <taxon>Methylophaga</taxon>
    </lineage>
</organism>
<dbReference type="NCBIfam" id="NF003456">
    <property type="entry name" value="PRK05057.1"/>
    <property type="match status" value="1"/>
</dbReference>
<dbReference type="InterPro" id="IPR000623">
    <property type="entry name" value="Shikimate_kinase/TSH1"/>
</dbReference>
<comment type="catalytic activity">
    <reaction evidence="10 11">
        <text>shikimate + ATP = 3-phosphoshikimate + ADP + H(+)</text>
        <dbReference type="Rhea" id="RHEA:13121"/>
        <dbReference type="ChEBI" id="CHEBI:15378"/>
        <dbReference type="ChEBI" id="CHEBI:30616"/>
        <dbReference type="ChEBI" id="CHEBI:36208"/>
        <dbReference type="ChEBI" id="CHEBI:145989"/>
        <dbReference type="ChEBI" id="CHEBI:456216"/>
        <dbReference type="EC" id="2.7.1.71"/>
    </reaction>
</comment>
<comment type="subunit">
    <text evidence="11">Monomer.</text>
</comment>
<evidence type="ECO:0000256" key="7">
    <source>
        <dbReference type="ARBA" id="ARBA00022777"/>
    </source>
</evidence>
<feature type="binding site" evidence="11">
    <location>
        <position position="35"/>
    </location>
    <ligand>
        <name>substrate</name>
    </ligand>
</feature>